<dbReference type="InterPro" id="IPR019734">
    <property type="entry name" value="TPR_rpt"/>
</dbReference>
<organism evidence="5 6">
    <name type="scientific">Sandaracinus amylolyticus</name>
    <dbReference type="NCBI Taxonomy" id="927083"/>
    <lineage>
        <taxon>Bacteria</taxon>
        <taxon>Pseudomonadati</taxon>
        <taxon>Myxococcota</taxon>
        <taxon>Polyangia</taxon>
        <taxon>Polyangiales</taxon>
        <taxon>Sandaracinaceae</taxon>
        <taxon>Sandaracinus</taxon>
    </lineage>
</organism>
<feature type="coiled-coil region" evidence="3">
    <location>
        <begin position="411"/>
        <end position="438"/>
    </location>
</feature>
<dbReference type="PANTHER" id="PTHR45586:SF1">
    <property type="entry name" value="LIPOPOLYSACCHARIDE ASSEMBLY PROTEIN B"/>
    <property type="match status" value="1"/>
</dbReference>
<dbReference type="Proteomes" id="UP000034883">
    <property type="component" value="Chromosome"/>
</dbReference>
<name>A0A0F6YHT7_9BACT</name>
<gene>
    <name evidence="5" type="ORF">DB32_003140</name>
</gene>
<dbReference type="InterPro" id="IPR051012">
    <property type="entry name" value="CellSynth/LPSAsmb/PSIAsmb"/>
</dbReference>
<dbReference type="SMART" id="SM00028">
    <property type="entry name" value="TPR"/>
    <property type="match status" value="8"/>
</dbReference>
<dbReference type="PANTHER" id="PTHR45586">
    <property type="entry name" value="TPR REPEAT-CONTAINING PROTEIN PA4667"/>
    <property type="match status" value="1"/>
</dbReference>
<keyword evidence="2" id="KW-0802">TPR repeat</keyword>
<evidence type="ECO:0000256" key="4">
    <source>
        <dbReference type="SAM" id="MobiDB-lite"/>
    </source>
</evidence>
<reference evidence="5 6" key="1">
    <citation type="submission" date="2015-03" db="EMBL/GenBank/DDBJ databases">
        <title>Genome assembly of Sandaracinus amylolyticus DSM 53668.</title>
        <authorList>
            <person name="Sharma G."/>
            <person name="Subramanian S."/>
        </authorList>
    </citation>
    <scope>NUCLEOTIDE SEQUENCE [LARGE SCALE GENOMIC DNA]</scope>
    <source>
        <strain evidence="5 6">DSM 53668</strain>
    </source>
</reference>
<sequence length="2601" mass="284869">MTAEMDPRLEEALAAASAAPEDEGRWDELEELAESLQRPDEVGALYREALGRTLPADVAERLGRRAVGFHEEWFGEESPHLVDVLTRVLSLDPGADWALQRATVVLTVRERWTDLLGLYDRALAAASEDWRRTQLLEEASQLAKDFAGQPDRAIDYQTQLLALRPGDAQLVASLERLLERQARWQELIGLWRKRIEGGADDAASLRERIATTFLDHLGDAAATLAESRALIEGGHSIAHAVALLERVLILESASADVRRGALALLRERYESDGKDAEVERILSIALGFGTRDEKIAIHRELGERTATRGDESSSMGHWASLLLLDPGAEDAEQRLRQLAASTGAHERHADALVAAAEAAYEPARRMTLLLEAGDVRGMAVGDRETAEPLYRRVLGDADASESFQRTAARRLVALLDDAERARDRLDVLEQLAKLENDASERRRVIGQAARLAEELGASDRALALWQARLDADAQDLEALDARIGILEREERWQPLIETLRLRAASPVPGPLQRADLVRLAGVQAERVGDRAGAIETWLEVQSRFGEDVETVDALFRLFTAESRWEEMAAMLERAVRRDEARAADIVVRLADVRREHLADSARAAQGYHQALKLEPRHEGARAGLQALITDPVAKAGAVEGLAEAALRTDDHEALLGLLEHRIEAAAGDRVRVRLLREAAELEESRRSDALAAMRAIRRAFLLVPDDEGLEGELMRLGRASGGWAEVVSALREAIPTVSADAARAAHLHRRAATLLESELGDAPGALSEQLAAFTRDARDGTTAREVVRLGAQLGAWDAVATALVGSVRAHRRIDDALVTQIEAAADQTVAWDALSTETASAMARVQGELEASGERRFGELGRAIETRIAVWHRDRRGDLSSAEAALARALKHEPGHTDTLRELARLQWREPSRALVDTLLSLSEQLEDDLDALHDAAKIALDPVRDVALAKHILGKLYRESVRLWERGNRTRGERPADKTAVWALDELIRIELESDRVEGAIDLLAQGARLPIPATESRAMRRRAGDLAREKLGDEARAMRLYQSIADESLEDAETVDRLAAMYEARKRIPELLALRQRELEGTLTAERRLAVRLDVARLLGRLEAEGGRIEMLRANLSEKPGHDASIDEVASVLESKGRSAELADLLTTQARDVEVADAPRGARLWSMVARLAEERLRDAERAISAHRRVVALDVTTDALDALARLHLERNEAAQAGEWLEKRLEHAKGAERIPLALRLAEARLLAGRNDRAMHALERALSEDRGARDVRERLADLYRRAESWEQLAALLSDGVGHVSDETTQLAFVREAAEIYRKRLDRPELAIPIMERGVQLAPDDQELRSTLAAGLRVAGRLDEAREILEKLASEFGRRRSPERAAVHFQLAQVAHAAGDLKQALEQLDKASSMDLGHPGILKMSGDLAREAGQLDRAERSYRALLLLVRRQASEGHELSVGVSEVLYELSRLATERKQDAQAKELLESAFETASQSTAEAARFTRTLVARGATDLALRTIDMRIAAETDVASRARTLVDRAEIQEKLLGKPEDALGSRLEALELAPGRAASEATRDLAARTGQVTRFVERVRALADRMRRKEDAEVVSDLLMTLGEVTERELRDLATASELYQRVEDLGARTLDAWRALARVASARGDHVEEIRVLRRLVAAGVDTSSFGAEDSIPEDAKVEAFYRIAEVELAEAETLESGIATLSEALAKRPDHARGARILNAAARSFPAHDGVLVLYERAARGSGDAALLLDMLEIKTAREGATIEEVREAIDVATSIDGARAEALLRRGIEVARASADGLAGQLWIPIALASRRLEAGDVTGALEWRRVAAEAAEESGDVDRARSLWREVAEAASQPGGDLALAAATYRRLLESEPNDRALWGPLAEVHGKLRDRAGFDAAIAALLDALLDPSARNELRMAHAAFLLDIVSAEQDGVDVLRAVLDEDPDHLGAAQRLADLFERDGRHEELAELLQRQLDRARDRSDTVAIAALALRMGGLLESAGRREDARDLYRQGLEWAPEDAPLLRAMLTLHGEGDDSHDRAALMERLLAVSTGESAATLALELADVYALLEDGEGVGRALDLGFRAMPSSDALRARLEAWHSDRGDLAGLADTIAFDAAHRSDTSAAVARFREAATLYTQRLDMPERAADILRQAQQLSPSSLTVLGELVAALLACGRPDEAAADVGGALEAHVEADASRAHLLRMRATLRLQSGEGDGAIVDLEEAYTIDPRSTYAELIDALERRRREVDRDSERPLTMRLASVLQENGDPARSRDVLAEWADREPSDLEALRTLRVIDTVNGRFEEVVRHCARLVEIEQGEAQVEAVLALADAATRIGAPHEARPGLERVHHDQPSDGRVRDALRTMYEQSQAWAELAGILLADAAGTSDVEARWAALRRAGELLVYEVQDPARAIDPLREALSIKEDEQDVVVVLSDAMIGAGALAEAVELLQNAIGASRRRRSPALAMMQLRMARIAGLSGDQQTQLEWLKVALESDKTNGAIAAELAELAMALGDDGTAMNALKVVTLQKTPGPMSKAVAFLRQAQIAHRAGDHQKAVLWARRARIEDGELHEAEEFLRGIGES</sequence>
<dbReference type="STRING" id="927083.DB32_003140"/>
<dbReference type="KEGG" id="samy:DB32_003140"/>
<evidence type="ECO:0000256" key="3">
    <source>
        <dbReference type="SAM" id="Coils"/>
    </source>
</evidence>
<feature type="compositionally biased region" description="Basic and acidic residues" evidence="4">
    <location>
        <begin position="1"/>
        <end position="11"/>
    </location>
</feature>
<keyword evidence="6" id="KW-1185">Reference proteome</keyword>
<dbReference type="SUPFAM" id="SSF48452">
    <property type="entry name" value="TPR-like"/>
    <property type="match status" value="4"/>
</dbReference>
<dbReference type="Gene3D" id="1.25.40.10">
    <property type="entry name" value="Tetratricopeptide repeat domain"/>
    <property type="match status" value="10"/>
</dbReference>
<keyword evidence="1" id="KW-0677">Repeat</keyword>
<dbReference type="EMBL" id="CP011125">
    <property type="protein sequence ID" value="AKF05991.1"/>
    <property type="molecule type" value="Genomic_DNA"/>
</dbReference>
<evidence type="ECO:0000256" key="1">
    <source>
        <dbReference type="ARBA" id="ARBA00022737"/>
    </source>
</evidence>
<accession>A0A0F6YHT7</accession>
<dbReference type="InterPro" id="IPR011990">
    <property type="entry name" value="TPR-like_helical_dom_sf"/>
</dbReference>
<evidence type="ECO:0000313" key="5">
    <source>
        <dbReference type="EMBL" id="AKF05991.1"/>
    </source>
</evidence>
<evidence type="ECO:0000313" key="6">
    <source>
        <dbReference type="Proteomes" id="UP000034883"/>
    </source>
</evidence>
<keyword evidence="3" id="KW-0175">Coiled coil</keyword>
<proteinExistence type="predicted"/>
<protein>
    <submittedName>
        <fullName evidence="5">Membrane protein in colicin uptake-like protein</fullName>
    </submittedName>
</protein>
<evidence type="ECO:0000256" key="2">
    <source>
        <dbReference type="ARBA" id="ARBA00022803"/>
    </source>
</evidence>
<feature type="region of interest" description="Disordered" evidence="4">
    <location>
        <begin position="1"/>
        <end position="25"/>
    </location>
</feature>